<dbReference type="PROSITE" id="PS51831">
    <property type="entry name" value="HD"/>
    <property type="match status" value="1"/>
</dbReference>
<evidence type="ECO:0000259" key="3">
    <source>
        <dbReference type="PROSITE" id="PS51831"/>
    </source>
</evidence>
<dbReference type="SMART" id="SM00471">
    <property type="entry name" value="HDc"/>
    <property type="match status" value="1"/>
</dbReference>
<keyword evidence="5" id="KW-1185">Reference proteome</keyword>
<evidence type="ECO:0000256" key="2">
    <source>
        <dbReference type="HAMAP-Rule" id="MF_01212"/>
    </source>
</evidence>
<dbReference type="RefSeq" id="WP_260904693.1">
    <property type="nucleotide sequence ID" value="NZ_JAOCZP010000004.1"/>
</dbReference>
<dbReference type="InterPro" id="IPR026875">
    <property type="entry name" value="PHydrolase_assoc_dom"/>
</dbReference>
<dbReference type="EMBL" id="JAOCZP010000004">
    <property type="protein sequence ID" value="MCT7376287.1"/>
    <property type="molecule type" value="Genomic_DNA"/>
</dbReference>
<dbReference type="Pfam" id="PF13286">
    <property type="entry name" value="HD_assoc"/>
    <property type="match status" value="1"/>
</dbReference>
<dbReference type="NCBIfam" id="TIGR01353">
    <property type="entry name" value="dGTP_triPase"/>
    <property type="match status" value="1"/>
</dbReference>
<dbReference type="InterPro" id="IPR006261">
    <property type="entry name" value="dGTPase"/>
</dbReference>
<dbReference type="InterPro" id="IPR006674">
    <property type="entry name" value="HD_domain"/>
</dbReference>
<dbReference type="Gene3D" id="1.10.3210.10">
    <property type="entry name" value="Hypothetical protein af1432"/>
    <property type="match status" value="1"/>
</dbReference>
<reference evidence="4 5" key="1">
    <citation type="submission" date="2022-09" db="EMBL/GenBank/DDBJ databases">
        <title>Chelativorans salina sp. nov., a novel slightly halophilic bacterium isolated from a saline lake sediment enrichment.</title>
        <authorList>
            <person name="Gao L."/>
            <person name="Fang B.-Z."/>
            <person name="Li W.-J."/>
        </authorList>
    </citation>
    <scope>NUCLEOTIDE SEQUENCE [LARGE SCALE GENOMIC DNA]</scope>
    <source>
        <strain evidence="4 5">EGI FJ00035</strain>
    </source>
</reference>
<dbReference type="InterPro" id="IPR050135">
    <property type="entry name" value="dGTPase-like"/>
</dbReference>
<dbReference type="NCBIfam" id="NF003701">
    <property type="entry name" value="PRK05318.1"/>
    <property type="match status" value="1"/>
</dbReference>
<name>A0ABT2LR32_9HYPH</name>
<dbReference type="PANTHER" id="PTHR11373">
    <property type="entry name" value="DEOXYNUCLEOSIDE TRIPHOSPHATE TRIPHOSPHOHYDROLASE"/>
    <property type="match status" value="1"/>
</dbReference>
<comment type="caution">
    <text evidence="4">The sequence shown here is derived from an EMBL/GenBank/DDBJ whole genome shotgun (WGS) entry which is preliminary data.</text>
</comment>
<comment type="similarity">
    <text evidence="2">Belongs to the dGTPase family. Type 2 subfamily.</text>
</comment>
<dbReference type="Pfam" id="PF01966">
    <property type="entry name" value="HD"/>
    <property type="match status" value="1"/>
</dbReference>
<evidence type="ECO:0000313" key="4">
    <source>
        <dbReference type="EMBL" id="MCT7376287.1"/>
    </source>
</evidence>
<proteinExistence type="inferred from homology"/>
<dbReference type="HAMAP" id="MF_01212">
    <property type="entry name" value="dGTPase_type2"/>
    <property type="match status" value="1"/>
</dbReference>
<evidence type="ECO:0000313" key="5">
    <source>
        <dbReference type="Proteomes" id="UP001320831"/>
    </source>
</evidence>
<keyword evidence="1 2" id="KW-0378">Hydrolase</keyword>
<organism evidence="4 5">
    <name type="scientific">Chelativorans salis</name>
    <dbReference type="NCBI Taxonomy" id="2978478"/>
    <lineage>
        <taxon>Bacteria</taxon>
        <taxon>Pseudomonadati</taxon>
        <taxon>Pseudomonadota</taxon>
        <taxon>Alphaproteobacteria</taxon>
        <taxon>Hyphomicrobiales</taxon>
        <taxon>Phyllobacteriaceae</taxon>
        <taxon>Chelativorans</taxon>
    </lineage>
</organism>
<dbReference type="InterPro" id="IPR023023">
    <property type="entry name" value="dNTPase_2"/>
</dbReference>
<dbReference type="SUPFAM" id="SSF109604">
    <property type="entry name" value="HD-domain/PDEase-like"/>
    <property type="match status" value="1"/>
</dbReference>
<gene>
    <name evidence="4" type="ORF">N5A92_14710</name>
</gene>
<accession>A0ABT2LR32</accession>
<dbReference type="InterPro" id="IPR003607">
    <property type="entry name" value="HD/PDEase_dom"/>
</dbReference>
<sequence length="452" mass="50446">MIFDPNANIWGARREGWKPSTSDARDAAATDYGRIIHSSSFRRLQGKTQILNLGDSDFYRNRLTHSIEVAQVAGGIALQLKKDFPDHEASPWIPNLTIIQAIGATHDLGHPPFGHGGEVALHYAMRGDGGFEGNGQTLRILSRLEKFSASNGANLSRRSLLGVLKYPAPMSAVRSTDEKLMPALLGGASVVRLINRKACRPPKCYLNTESDVVDWLLDPVPRVERDLFTAWEPVEGDHGKTRHKSFDCSIMDLADDIAFGVHDLEDALTMGLMDADDLASALPEESCRSFLDYIQTREDFGNDVYAGLVKALSDDATRKRNIGRMVTHLITSVRIRVEEGFETPLLRYRVDLPEPQRTFLNTLKKAVKEKVIRSARVQQLEFKGQNMVVAVFEALATDPKSLLPESTKARYEAADEKMRVICDHVSGMTDGFLLRTYERLFSPRMGSVFDRI</sequence>
<dbReference type="CDD" id="cd00077">
    <property type="entry name" value="HDc"/>
    <property type="match status" value="1"/>
</dbReference>
<dbReference type="Proteomes" id="UP001320831">
    <property type="component" value="Unassembled WGS sequence"/>
</dbReference>
<feature type="domain" description="HD" evidence="3">
    <location>
        <begin position="62"/>
        <end position="260"/>
    </location>
</feature>
<dbReference type="NCBIfam" id="NF041026">
    <property type="entry name" value="antiphage_dGTPase"/>
    <property type="match status" value="1"/>
</dbReference>
<protein>
    <recommendedName>
        <fullName evidence="2">Deoxyguanosinetriphosphate triphosphohydrolase-like protein</fullName>
    </recommendedName>
</protein>
<evidence type="ECO:0000256" key="1">
    <source>
        <dbReference type="ARBA" id="ARBA00022801"/>
    </source>
</evidence>
<dbReference type="PANTHER" id="PTHR11373:SF40">
    <property type="entry name" value="DEOXYGUANOSINETRIPHOSPHATE TRIPHOSPHOHYDROLASE-LIKE PROTEIN 2"/>
    <property type="match status" value="1"/>
</dbReference>